<dbReference type="Proteomes" id="UP000015351">
    <property type="component" value="Unassembled WGS sequence"/>
</dbReference>
<dbReference type="EMBL" id="AONI01000015">
    <property type="protein sequence ID" value="EPX76935.1"/>
    <property type="molecule type" value="Genomic_DNA"/>
</dbReference>
<evidence type="ECO:0000313" key="2">
    <source>
        <dbReference type="Proteomes" id="UP000015351"/>
    </source>
</evidence>
<evidence type="ECO:0000313" key="1">
    <source>
        <dbReference type="EMBL" id="EPX76935.1"/>
    </source>
</evidence>
<keyword evidence="2" id="KW-1185">Reference proteome</keyword>
<comment type="caution">
    <text evidence="1">The sequence shown here is derived from an EMBL/GenBank/DDBJ whole genome shotgun (WGS) entry which is preliminary data.</text>
</comment>
<dbReference type="STRING" id="1123360.thalar_02654"/>
<sequence>MFVQRFRWIDASFNHELAPVAGGMSRWSWCRSGPVSAGAAPAERLAFVYHVGFWRKPVGRGLVALSCV</sequence>
<name>S9RFQ8_9RHOB</name>
<organism evidence="1 2">
    <name type="scientific">Litoreibacter arenae DSM 19593</name>
    <dbReference type="NCBI Taxonomy" id="1123360"/>
    <lineage>
        <taxon>Bacteria</taxon>
        <taxon>Pseudomonadati</taxon>
        <taxon>Pseudomonadota</taxon>
        <taxon>Alphaproteobacteria</taxon>
        <taxon>Rhodobacterales</taxon>
        <taxon>Roseobacteraceae</taxon>
        <taxon>Litoreibacter</taxon>
    </lineage>
</organism>
<proteinExistence type="predicted"/>
<protein>
    <submittedName>
        <fullName evidence="1">Uncharacterized protein</fullName>
    </submittedName>
</protein>
<dbReference type="AlphaFoldDB" id="S9RFQ8"/>
<dbReference type="HOGENOM" id="CLU_2788942_0_0_5"/>
<accession>S9RFQ8</accession>
<gene>
    <name evidence="1" type="ORF">thalar_02654</name>
</gene>
<reference evidence="2" key="1">
    <citation type="journal article" date="2013" name="Stand. Genomic Sci.">
        <title>Genome sequence of the Litoreibacter arenae type strain (DSM 19593(T)), a member of the Roseobacter clade isolated from sea sand.</title>
        <authorList>
            <person name="Riedel T."/>
            <person name="Fiebig A."/>
            <person name="Petersen J."/>
            <person name="Gronow S."/>
            <person name="Kyrpides N.C."/>
            <person name="Goker M."/>
            <person name="Klenk H.P."/>
        </authorList>
    </citation>
    <scope>NUCLEOTIDE SEQUENCE [LARGE SCALE GENOMIC DNA]</scope>
    <source>
        <strain evidence="2">DSM 19593</strain>
    </source>
</reference>